<dbReference type="KEGG" id="lue:DCD74_06745"/>
<keyword evidence="1" id="KW-0732">Signal</keyword>
<dbReference type="OrthoDB" id="6047015at2"/>
<reference evidence="3" key="1">
    <citation type="submission" date="2018-05" db="EMBL/GenBank/DDBJ databases">
        <title>Luteimonas pekinense sp. nov., isolated from human Meibomian gland secretions, Beijing, China.</title>
        <authorList>
            <person name="Wen T."/>
            <person name="Bai H."/>
            <person name="Lv H."/>
        </authorList>
    </citation>
    <scope>NUCLEOTIDE SEQUENCE [LARGE SCALE GENOMIC DNA]</scope>
    <source>
        <strain evidence="3">83-4</strain>
    </source>
</reference>
<organism evidence="2 3">
    <name type="scientific">Solilutibacter oculi</name>
    <dbReference type="NCBI Taxonomy" id="2698682"/>
    <lineage>
        <taxon>Bacteria</taxon>
        <taxon>Pseudomonadati</taxon>
        <taxon>Pseudomonadota</taxon>
        <taxon>Gammaproteobacteria</taxon>
        <taxon>Lysobacterales</taxon>
        <taxon>Lysobacteraceae</taxon>
        <taxon>Solilutibacter</taxon>
    </lineage>
</organism>
<evidence type="ECO:0000313" key="3">
    <source>
        <dbReference type="Proteomes" id="UP000251842"/>
    </source>
</evidence>
<proteinExistence type="predicted"/>
<feature type="signal peptide" evidence="1">
    <location>
        <begin position="1"/>
        <end position="21"/>
    </location>
</feature>
<dbReference type="Pfam" id="PF20101">
    <property type="entry name" value="DUF6491"/>
    <property type="match status" value="1"/>
</dbReference>
<sequence length="144" mass="15424">MKRIQTFAVPMLALLAMTACATTRESDADKLTRYTAFAGPPVASIRYGSAGSQGFDVVDDRHVVLDVRPREAYLLRIDGPCLAYERGSPTLGISSQFGRISAGFDRVTVASQRGMSCIIGQIRPVDLRAMRAAEKASAAQPSGT</sequence>
<dbReference type="EMBL" id="CP029556">
    <property type="protein sequence ID" value="AXA84426.1"/>
    <property type="molecule type" value="Genomic_DNA"/>
</dbReference>
<feature type="chain" id="PRO_5016707597" description="Lipoprotein" evidence="1">
    <location>
        <begin position="22"/>
        <end position="144"/>
    </location>
</feature>
<name>A0A344J5W6_9GAMM</name>
<evidence type="ECO:0000313" key="2">
    <source>
        <dbReference type="EMBL" id="AXA84426.1"/>
    </source>
</evidence>
<accession>A0A344J5W6</accession>
<protein>
    <recommendedName>
        <fullName evidence="4">Lipoprotein</fullName>
    </recommendedName>
</protein>
<evidence type="ECO:0000256" key="1">
    <source>
        <dbReference type="SAM" id="SignalP"/>
    </source>
</evidence>
<keyword evidence="3" id="KW-1185">Reference proteome</keyword>
<evidence type="ECO:0008006" key="4">
    <source>
        <dbReference type="Google" id="ProtNLM"/>
    </source>
</evidence>
<dbReference type="Proteomes" id="UP000251842">
    <property type="component" value="Chromosome"/>
</dbReference>
<dbReference type="AlphaFoldDB" id="A0A344J5W6"/>
<gene>
    <name evidence="2" type="ORF">DCD74_06745</name>
</gene>
<dbReference type="RefSeq" id="WP_112926639.1">
    <property type="nucleotide sequence ID" value="NZ_CP029556.1"/>
</dbReference>
<dbReference type="InterPro" id="IPR045500">
    <property type="entry name" value="DUF6491"/>
</dbReference>
<dbReference type="PROSITE" id="PS51257">
    <property type="entry name" value="PROKAR_LIPOPROTEIN"/>
    <property type="match status" value="1"/>
</dbReference>